<dbReference type="Gene3D" id="3.30.40.10">
    <property type="entry name" value="Zinc/RING finger domain, C3HC4 (zinc finger)"/>
    <property type="match status" value="1"/>
</dbReference>
<evidence type="ECO:0000256" key="10">
    <source>
        <dbReference type="ARBA" id="ARBA00022833"/>
    </source>
</evidence>
<dbReference type="InterPro" id="IPR031127">
    <property type="entry name" value="E3_UB_ligase_RBR"/>
</dbReference>
<name>A0A183A1E5_9TREM</name>
<dbReference type="SUPFAM" id="SSF57850">
    <property type="entry name" value="RING/U-box"/>
    <property type="match status" value="3"/>
</dbReference>
<keyword evidence="13" id="KW-1185">Reference proteome</keyword>
<dbReference type="Pfam" id="PF22605">
    <property type="entry name" value="IBR_2"/>
    <property type="match status" value="1"/>
</dbReference>
<dbReference type="FunFam" id="3.30.40.10:FF:000019">
    <property type="entry name" value="RBR-type E3 ubiquitin transferase"/>
    <property type="match status" value="1"/>
</dbReference>
<proteinExistence type="inferred from homology"/>
<dbReference type="GO" id="GO:0016567">
    <property type="term" value="P:protein ubiquitination"/>
    <property type="evidence" value="ECO:0007669"/>
    <property type="project" value="InterPro"/>
</dbReference>
<reference evidence="14" key="1">
    <citation type="submission" date="2016-06" db="UniProtKB">
        <authorList>
            <consortium name="WormBaseParasite"/>
        </authorList>
    </citation>
    <scope>IDENTIFICATION</scope>
</reference>
<accession>A0A183A1E5</accession>
<dbReference type="AlphaFoldDB" id="A0A183A1E5"/>
<dbReference type="Proteomes" id="UP000272942">
    <property type="component" value="Unassembled WGS sequence"/>
</dbReference>
<dbReference type="PANTHER" id="PTHR11685">
    <property type="entry name" value="RBR FAMILY RING FINGER AND IBR DOMAIN-CONTAINING"/>
    <property type="match status" value="1"/>
</dbReference>
<dbReference type="EC" id="2.3.2.31" evidence="4"/>
<dbReference type="InterPro" id="IPR054694">
    <property type="entry name" value="Parkin-like_IBR"/>
</dbReference>
<reference evidence="12 13" key="2">
    <citation type="submission" date="2018-11" db="EMBL/GenBank/DDBJ databases">
        <authorList>
            <consortium name="Pathogen Informatics"/>
        </authorList>
    </citation>
    <scope>NUCLEOTIDE SEQUENCE [LARGE SCALE GENOMIC DNA]</scope>
    <source>
        <strain evidence="12 13">Egypt</strain>
    </source>
</reference>
<comment type="pathway">
    <text evidence="2">Protein modification; protein ubiquitination.</text>
</comment>
<gene>
    <name evidence="12" type="ORF">ECPE_LOCUS780</name>
</gene>
<dbReference type="InterPro" id="IPR013083">
    <property type="entry name" value="Znf_RING/FYVE/PHD"/>
</dbReference>
<dbReference type="Pfam" id="PF01485">
    <property type="entry name" value="IBR"/>
    <property type="match status" value="1"/>
</dbReference>
<keyword evidence="9" id="KW-0833">Ubl conjugation pathway</keyword>
<dbReference type="OrthoDB" id="10009520at2759"/>
<evidence type="ECO:0000256" key="3">
    <source>
        <dbReference type="ARBA" id="ARBA00005884"/>
    </source>
</evidence>
<dbReference type="GO" id="GO:0061630">
    <property type="term" value="F:ubiquitin protein ligase activity"/>
    <property type="evidence" value="ECO:0007669"/>
    <property type="project" value="UniProtKB-EC"/>
</dbReference>
<dbReference type="InterPro" id="IPR047555">
    <property type="entry name" value="BRcat_RBR_TRIAD1"/>
</dbReference>
<dbReference type="Gene3D" id="1.20.120.1750">
    <property type="match status" value="1"/>
</dbReference>
<evidence type="ECO:0000256" key="6">
    <source>
        <dbReference type="ARBA" id="ARBA00022723"/>
    </source>
</evidence>
<keyword evidence="5" id="KW-0808">Transferase</keyword>
<evidence type="ECO:0000256" key="5">
    <source>
        <dbReference type="ARBA" id="ARBA00022679"/>
    </source>
</evidence>
<evidence type="ECO:0000256" key="8">
    <source>
        <dbReference type="ARBA" id="ARBA00022771"/>
    </source>
</evidence>
<feature type="domain" description="RING-type" evidence="11">
    <location>
        <begin position="205"/>
        <end position="404"/>
    </location>
</feature>
<evidence type="ECO:0000256" key="7">
    <source>
        <dbReference type="ARBA" id="ARBA00022737"/>
    </source>
</evidence>
<sequence>MKHLVLGGTLTSFQYSKLPVFAMQAFITFLLKNAYRSVRKHQLVITSVVNKAQHVIHELLLHRSSTVWIQAAMTPSVSGLFTLIPPSIARLLLLNNEWQLETVTKKFLTDPIELLVEQHIVPPRSASPTASDSPSVMATIRAIQRKSFPVHPYLIPPKSSADSSCVICFSTPSPNGPKLEFFPEYSEKPVANPPHVLGTGAVGSGMTERSVDACSASGLYGLSCGHRFCADCWSSYLVLQVSEANSTDMRCMATSCDIFVPEDFLLTILKGSPMKDKYLKFIFRQMVASHPLLRFCSGVDCSVVIHALEPPKARRVKCSNCHEQFCFLCGEAYHAPASCDTMKRWLLKCREDLGTSTYMQAHTKDCPECHVCIEKNGGCNHMVSNRLSALVFEFILTDFHQGYY</sequence>
<keyword evidence="7" id="KW-0677">Repeat</keyword>
<evidence type="ECO:0000256" key="2">
    <source>
        <dbReference type="ARBA" id="ARBA00004906"/>
    </source>
</evidence>
<keyword evidence="10" id="KW-0862">Zinc</keyword>
<dbReference type="GO" id="GO:0008270">
    <property type="term" value="F:zinc ion binding"/>
    <property type="evidence" value="ECO:0007669"/>
    <property type="project" value="UniProtKB-KW"/>
</dbReference>
<dbReference type="InterPro" id="IPR044066">
    <property type="entry name" value="TRIAD_supradom"/>
</dbReference>
<keyword evidence="6" id="KW-0479">Metal-binding</keyword>
<evidence type="ECO:0000256" key="4">
    <source>
        <dbReference type="ARBA" id="ARBA00012251"/>
    </source>
</evidence>
<dbReference type="WBParaSite" id="ECPE_0000078001-mRNA-1">
    <property type="protein sequence ID" value="ECPE_0000078001-mRNA-1"/>
    <property type="gene ID" value="ECPE_0000078001"/>
</dbReference>
<evidence type="ECO:0000313" key="12">
    <source>
        <dbReference type="EMBL" id="VDP28746.1"/>
    </source>
</evidence>
<comment type="catalytic activity">
    <reaction evidence="1">
        <text>[E2 ubiquitin-conjugating enzyme]-S-ubiquitinyl-L-cysteine + [acceptor protein]-L-lysine = [E2 ubiquitin-conjugating enzyme]-L-cysteine + [acceptor protein]-N(6)-ubiquitinyl-L-lysine.</text>
        <dbReference type="EC" id="2.3.2.31"/>
    </reaction>
</comment>
<evidence type="ECO:0000256" key="1">
    <source>
        <dbReference type="ARBA" id="ARBA00001798"/>
    </source>
</evidence>
<keyword evidence="8" id="KW-0863">Zinc-finger</keyword>
<dbReference type="EMBL" id="UZAN01003171">
    <property type="protein sequence ID" value="VDP28746.1"/>
    <property type="molecule type" value="Genomic_DNA"/>
</dbReference>
<organism evidence="14">
    <name type="scientific">Echinostoma caproni</name>
    <dbReference type="NCBI Taxonomy" id="27848"/>
    <lineage>
        <taxon>Eukaryota</taxon>
        <taxon>Metazoa</taxon>
        <taxon>Spiralia</taxon>
        <taxon>Lophotrochozoa</taxon>
        <taxon>Platyhelminthes</taxon>
        <taxon>Trematoda</taxon>
        <taxon>Digenea</taxon>
        <taxon>Plagiorchiida</taxon>
        <taxon>Echinostomata</taxon>
        <taxon>Echinostomatoidea</taxon>
        <taxon>Echinostomatidae</taxon>
        <taxon>Echinostoma</taxon>
    </lineage>
</organism>
<comment type="similarity">
    <text evidence="3">Belongs to the RBR family. Ariadne subfamily.</text>
</comment>
<dbReference type="PROSITE" id="PS51873">
    <property type="entry name" value="TRIAD"/>
    <property type="match status" value="1"/>
</dbReference>
<evidence type="ECO:0000256" key="9">
    <source>
        <dbReference type="ARBA" id="ARBA00022786"/>
    </source>
</evidence>
<dbReference type="CDD" id="cd20344">
    <property type="entry name" value="BRcat_RBR_TRIAD1"/>
    <property type="match status" value="1"/>
</dbReference>
<evidence type="ECO:0000313" key="13">
    <source>
        <dbReference type="Proteomes" id="UP000272942"/>
    </source>
</evidence>
<evidence type="ECO:0000259" key="11">
    <source>
        <dbReference type="PROSITE" id="PS51873"/>
    </source>
</evidence>
<dbReference type="SMART" id="SM00647">
    <property type="entry name" value="IBR"/>
    <property type="match status" value="1"/>
</dbReference>
<protein>
    <recommendedName>
        <fullName evidence="4">RBR-type E3 ubiquitin transferase</fullName>
        <ecNumber evidence="4">2.3.2.31</ecNumber>
    </recommendedName>
</protein>
<evidence type="ECO:0000313" key="14">
    <source>
        <dbReference type="WBParaSite" id="ECPE_0000078001-mRNA-1"/>
    </source>
</evidence>
<dbReference type="InterPro" id="IPR002867">
    <property type="entry name" value="IBR_dom"/>
</dbReference>